<dbReference type="InterPro" id="IPR036458">
    <property type="entry name" value="Na:dicarbo_symporter_sf"/>
</dbReference>
<feature type="transmembrane region" description="Helical" evidence="8">
    <location>
        <begin position="79"/>
        <end position="101"/>
    </location>
</feature>
<evidence type="ECO:0000256" key="3">
    <source>
        <dbReference type="ARBA" id="ARBA00022475"/>
    </source>
</evidence>
<feature type="transmembrane region" description="Helical" evidence="8">
    <location>
        <begin position="47"/>
        <end position="67"/>
    </location>
</feature>
<dbReference type="OrthoDB" id="9768885at2"/>
<feature type="transmembrane region" description="Helical" evidence="8">
    <location>
        <begin position="309"/>
        <end position="342"/>
    </location>
</feature>
<gene>
    <name evidence="9" type="ORF">GS18_0210780</name>
</gene>
<organism evidence="9 10">
    <name type="scientific">Metabacillus indicus</name>
    <name type="common">Bacillus indicus</name>
    <dbReference type="NCBI Taxonomy" id="246786"/>
    <lineage>
        <taxon>Bacteria</taxon>
        <taxon>Bacillati</taxon>
        <taxon>Bacillota</taxon>
        <taxon>Bacilli</taxon>
        <taxon>Bacillales</taxon>
        <taxon>Bacillaceae</taxon>
        <taxon>Metabacillus</taxon>
    </lineage>
</organism>
<evidence type="ECO:0000313" key="9">
    <source>
        <dbReference type="EMBL" id="KEZ51608.1"/>
    </source>
</evidence>
<dbReference type="EMBL" id="JNVC02000005">
    <property type="protein sequence ID" value="KEZ51608.1"/>
    <property type="molecule type" value="Genomic_DNA"/>
</dbReference>
<evidence type="ECO:0000256" key="1">
    <source>
        <dbReference type="ARBA" id="ARBA00004651"/>
    </source>
</evidence>
<comment type="caution">
    <text evidence="9">The sequence shown here is derived from an EMBL/GenBank/DDBJ whole genome shotgun (WGS) entry which is preliminary data.</text>
</comment>
<proteinExistence type="predicted"/>
<keyword evidence="7 8" id="KW-0472">Membrane</keyword>
<accession>A0A084GW96</accession>
<dbReference type="PROSITE" id="PS00713">
    <property type="entry name" value="NA_DICARBOXYL_SYMP_1"/>
    <property type="match status" value="1"/>
</dbReference>
<dbReference type="Proteomes" id="UP000028549">
    <property type="component" value="Unassembled WGS sequence"/>
</dbReference>
<keyword evidence="6 8" id="KW-1133">Transmembrane helix</keyword>
<keyword evidence="2" id="KW-0813">Transport</keyword>
<name>A0A084GW96_METID</name>
<sequence length="420" mass="44860">MKKIRLGLASQIFIGLILGILVGVVWFNDPRVAAVLQPLGDLFLRLIKMIVIPIVISSLIVGVAGAGNGKHVGRLGGKTILYFEIITTVAIVLGVLLANVFQPGQGVDLESAQKTDIQQYVDTSEEQSEKSVAETFLHIVPTNFFKSVVEGDMLAIIFFSVLFGLGVAAIGERGKPVLQFFDGVSHAMFHVVNLVMKVAPLGVFALIGVTVSKFGIDSLLSLGKLVLLVYAALIFFLIVVLGAVAKWAGVNIFSLLRYIKDELLLAFSTSSSETVLPRIMEKLEKMGCPKGIVSFVVPIGYTFNLDGSVLYQAIAALFLAQVYGIELTIVQQLTLILVLMVTSKGMAAVPGTSFVVLLATLGTIGIPAEGLAFIAGVDRIMDMARTVVNLVGNTLAAIVMSKSEGQYNRIKANEVMKASA</sequence>
<dbReference type="Gene3D" id="1.10.3860.10">
    <property type="entry name" value="Sodium:dicarboxylate symporter"/>
    <property type="match status" value="1"/>
</dbReference>
<keyword evidence="4 8" id="KW-0812">Transmembrane</keyword>
<dbReference type="FunFam" id="1.10.3860.10:FF:000001">
    <property type="entry name" value="C4-dicarboxylate transport protein"/>
    <property type="match status" value="1"/>
</dbReference>
<keyword evidence="5" id="KW-0769">Symport</keyword>
<feature type="transmembrane region" description="Helical" evidence="8">
    <location>
        <begin position="7"/>
        <end position="27"/>
    </location>
</feature>
<evidence type="ECO:0000313" key="10">
    <source>
        <dbReference type="Proteomes" id="UP000028549"/>
    </source>
</evidence>
<dbReference type="STRING" id="246786.GS18_0210780"/>
<dbReference type="PANTHER" id="PTHR42865:SF7">
    <property type="entry name" value="PROTON_GLUTAMATE-ASPARTATE SYMPORTER"/>
    <property type="match status" value="1"/>
</dbReference>
<dbReference type="PROSITE" id="PS00714">
    <property type="entry name" value="NA_DICARBOXYL_SYMP_2"/>
    <property type="match status" value="1"/>
</dbReference>
<evidence type="ECO:0000256" key="4">
    <source>
        <dbReference type="ARBA" id="ARBA00022692"/>
    </source>
</evidence>
<dbReference type="PANTHER" id="PTHR42865">
    <property type="entry name" value="PROTON/GLUTAMATE-ASPARTATE SYMPORTER"/>
    <property type="match status" value="1"/>
</dbReference>
<comment type="subcellular location">
    <subcellularLocation>
        <location evidence="1">Cell membrane</location>
        <topology evidence="1">Multi-pass membrane protein</topology>
    </subcellularLocation>
</comment>
<dbReference type="Pfam" id="PF00375">
    <property type="entry name" value="SDF"/>
    <property type="match status" value="1"/>
</dbReference>
<dbReference type="InterPro" id="IPR018107">
    <property type="entry name" value="Na-dicarboxylate_symporter_CS"/>
</dbReference>
<feature type="transmembrane region" description="Helical" evidence="8">
    <location>
        <begin position="354"/>
        <end position="377"/>
    </location>
</feature>
<protein>
    <submittedName>
        <fullName evidence="9">Glutamate:protein symporter</fullName>
    </submittedName>
</protein>
<evidence type="ECO:0000256" key="8">
    <source>
        <dbReference type="SAM" id="Phobius"/>
    </source>
</evidence>
<dbReference type="GO" id="GO:0015293">
    <property type="term" value="F:symporter activity"/>
    <property type="evidence" value="ECO:0007669"/>
    <property type="project" value="UniProtKB-KW"/>
</dbReference>
<evidence type="ECO:0000256" key="2">
    <source>
        <dbReference type="ARBA" id="ARBA00022448"/>
    </source>
</evidence>
<dbReference type="GO" id="GO:0005886">
    <property type="term" value="C:plasma membrane"/>
    <property type="evidence" value="ECO:0007669"/>
    <property type="project" value="UniProtKB-SubCell"/>
</dbReference>
<evidence type="ECO:0000256" key="7">
    <source>
        <dbReference type="ARBA" id="ARBA00023136"/>
    </source>
</evidence>
<dbReference type="RefSeq" id="WP_035207033.1">
    <property type="nucleotide sequence ID" value="NZ_JNVC02000005.1"/>
</dbReference>
<evidence type="ECO:0000256" key="6">
    <source>
        <dbReference type="ARBA" id="ARBA00022989"/>
    </source>
</evidence>
<reference evidence="9 10" key="1">
    <citation type="journal article" date="2005" name="Int. J. Syst. Evol. Microbiol.">
        <title>Bacillus cibi sp. nov., isolated from jeotgal, a traditional Korean fermented seafood.</title>
        <authorList>
            <person name="Yoon J.H."/>
            <person name="Lee C.H."/>
            <person name="Oh T.K."/>
        </authorList>
    </citation>
    <scope>NUCLEOTIDE SEQUENCE [LARGE SCALE GENOMIC DNA]</scope>
    <source>
        <strain evidence="9 10">DSM 16189</strain>
    </source>
</reference>
<dbReference type="SUPFAM" id="SSF118215">
    <property type="entry name" value="Proton glutamate symport protein"/>
    <property type="match status" value="1"/>
</dbReference>
<dbReference type="PRINTS" id="PR00173">
    <property type="entry name" value="EDTRNSPORT"/>
</dbReference>
<feature type="transmembrane region" description="Helical" evidence="8">
    <location>
        <begin position="227"/>
        <end position="248"/>
    </location>
</feature>
<dbReference type="GO" id="GO:0006835">
    <property type="term" value="P:dicarboxylic acid transport"/>
    <property type="evidence" value="ECO:0007669"/>
    <property type="project" value="TreeGrafter"/>
</dbReference>
<dbReference type="AlphaFoldDB" id="A0A084GW96"/>
<evidence type="ECO:0000256" key="5">
    <source>
        <dbReference type="ARBA" id="ARBA00022847"/>
    </source>
</evidence>
<keyword evidence="3" id="KW-1003">Cell membrane</keyword>
<feature type="transmembrane region" description="Helical" evidence="8">
    <location>
        <begin position="287"/>
        <end position="303"/>
    </location>
</feature>
<feature type="transmembrane region" description="Helical" evidence="8">
    <location>
        <begin position="153"/>
        <end position="171"/>
    </location>
</feature>
<dbReference type="InterPro" id="IPR001991">
    <property type="entry name" value="Na-dicarboxylate_symporter"/>
</dbReference>
<feature type="transmembrane region" description="Helical" evidence="8">
    <location>
        <begin position="183"/>
        <end position="207"/>
    </location>
</feature>
<keyword evidence="10" id="KW-1185">Reference proteome</keyword>